<evidence type="ECO:0000313" key="7">
    <source>
        <dbReference type="EMBL" id="RPB08477.1"/>
    </source>
</evidence>
<keyword evidence="4" id="KW-0456">Lyase</keyword>
<accession>A0A3N4KDB5</accession>
<feature type="domain" description="CENP-V/GFA" evidence="6">
    <location>
        <begin position="52"/>
        <end position="171"/>
    </location>
</feature>
<proteinExistence type="inferred from homology"/>
<reference evidence="7 8" key="1">
    <citation type="journal article" date="2018" name="Nat. Ecol. Evol.">
        <title>Pezizomycetes genomes reveal the molecular basis of ectomycorrhizal truffle lifestyle.</title>
        <authorList>
            <person name="Murat C."/>
            <person name="Payen T."/>
            <person name="Noel B."/>
            <person name="Kuo A."/>
            <person name="Morin E."/>
            <person name="Chen J."/>
            <person name="Kohler A."/>
            <person name="Krizsan K."/>
            <person name="Balestrini R."/>
            <person name="Da Silva C."/>
            <person name="Montanini B."/>
            <person name="Hainaut M."/>
            <person name="Levati E."/>
            <person name="Barry K.W."/>
            <person name="Belfiori B."/>
            <person name="Cichocki N."/>
            <person name="Clum A."/>
            <person name="Dockter R.B."/>
            <person name="Fauchery L."/>
            <person name="Guy J."/>
            <person name="Iotti M."/>
            <person name="Le Tacon F."/>
            <person name="Lindquist E.A."/>
            <person name="Lipzen A."/>
            <person name="Malagnac F."/>
            <person name="Mello A."/>
            <person name="Molinier V."/>
            <person name="Miyauchi S."/>
            <person name="Poulain J."/>
            <person name="Riccioni C."/>
            <person name="Rubini A."/>
            <person name="Sitrit Y."/>
            <person name="Splivallo R."/>
            <person name="Traeger S."/>
            <person name="Wang M."/>
            <person name="Zifcakova L."/>
            <person name="Wipf D."/>
            <person name="Zambonelli A."/>
            <person name="Paolocci F."/>
            <person name="Nowrousian M."/>
            <person name="Ottonello S."/>
            <person name="Baldrian P."/>
            <person name="Spatafora J.W."/>
            <person name="Henrissat B."/>
            <person name="Nagy L.G."/>
            <person name="Aury J.M."/>
            <person name="Wincker P."/>
            <person name="Grigoriev I.V."/>
            <person name="Bonfante P."/>
            <person name="Martin F.M."/>
        </authorList>
    </citation>
    <scope>NUCLEOTIDE SEQUENCE [LARGE SCALE GENOMIC DNA]</scope>
    <source>
        <strain evidence="7 8">CCBAS932</strain>
    </source>
</reference>
<dbReference type="Pfam" id="PF04828">
    <property type="entry name" value="GFA"/>
    <property type="match status" value="1"/>
</dbReference>
<keyword evidence="8" id="KW-1185">Reference proteome</keyword>
<dbReference type="InterPro" id="IPR006913">
    <property type="entry name" value="CENP-V/GFA"/>
</dbReference>
<organism evidence="7 8">
    <name type="scientific">Morchella conica CCBAS932</name>
    <dbReference type="NCBI Taxonomy" id="1392247"/>
    <lineage>
        <taxon>Eukaryota</taxon>
        <taxon>Fungi</taxon>
        <taxon>Dikarya</taxon>
        <taxon>Ascomycota</taxon>
        <taxon>Pezizomycotina</taxon>
        <taxon>Pezizomycetes</taxon>
        <taxon>Pezizales</taxon>
        <taxon>Morchellaceae</taxon>
        <taxon>Morchella</taxon>
    </lineage>
</organism>
<dbReference type="PANTHER" id="PTHR33337">
    <property type="entry name" value="GFA DOMAIN-CONTAINING PROTEIN"/>
    <property type="match status" value="1"/>
</dbReference>
<sequence length="207" mass="23853">MSSPKSTPRTHENSHDTSNLSHDEKRQVHENRMDRPPYTVDEGEHGAFKPIYKGACFCEKVTFEISRERPLEAKFCHCEGCQRLHGAPFQWAAIFHKTDVRFTSGSSELIYWHSGTKSQDYILPCKVSCKNCRTPIMDEGRKMLLLFPTLVKFGSAAEKRRFHPSCHIFYERRAIDVPDGLPKWRGHKGESEEMVETMREEHGGANI</sequence>
<evidence type="ECO:0000313" key="8">
    <source>
        <dbReference type="Proteomes" id="UP000277580"/>
    </source>
</evidence>
<evidence type="ECO:0000256" key="4">
    <source>
        <dbReference type="ARBA" id="ARBA00023239"/>
    </source>
</evidence>
<feature type="compositionally biased region" description="Basic and acidic residues" evidence="5">
    <location>
        <begin position="9"/>
        <end position="35"/>
    </location>
</feature>
<evidence type="ECO:0000256" key="5">
    <source>
        <dbReference type="SAM" id="MobiDB-lite"/>
    </source>
</evidence>
<protein>
    <recommendedName>
        <fullName evidence="6">CENP-V/GFA domain-containing protein</fullName>
    </recommendedName>
</protein>
<keyword evidence="3" id="KW-0862">Zinc</keyword>
<dbReference type="AlphaFoldDB" id="A0A3N4KDB5"/>
<dbReference type="PANTHER" id="PTHR33337:SF40">
    <property type="entry name" value="CENP-V_GFA DOMAIN-CONTAINING PROTEIN-RELATED"/>
    <property type="match status" value="1"/>
</dbReference>
<dbReference type="InterPro" id="IPR011057">
    <property type="entry name" value="Mss4-like_sf"/>
</dbReference>
<gene>
    <name evidence="7" type="ORF">P167DRAFT_494079</name>
</gene>
<dbReference type="OrthoDB" id="9970124at2759"/>
<evidence type="ECO:0000256" key="1">
    <source>
        <dbReference type="ARBA" id="ARBA00005495"/>
    </source>
</evidence>
<feature type="region of interest" description="Disordered" evidence="5">
    <location>
        <begin position="1"/>
        <end position="40"/>
    </location>
</feature>
<name>A0A3N4KDB5_9PEZI</name>
<dbReference type="EMBL" id="ML119163">
    <property type="protein sequence ID" value="RPB08477.1"/>
    <property type="molecule type" value="Genomic_DNA"/>
</dbReference>
<evidence type="ECO:0000256" key="3">
    <source>
        <dbReference type="ARBA" id="ARBA00022833"/>
    </source>
</evidence>
<dbReference type="SUPFAM" id="SSF51316">
    <property type="entry name" value="Mss4-like"/>
    <property type="match status" value="1"/>
</dbReference>
<evidence type="ECO:0000259" key="6">
    <source>
        <dbReference type="PROSITE" id="PS51891"/>
    </source>
</evidence>
<dbReference type="GO" id="GO:0046872">
    <property type="term" value="F:metal ion binding"/>
    <property type="evidence" value="ECO:0007669"/>
    <property type="project" value="UniProtKB-KW"/>
</dbReference>
<dbReference type="STRING" id="1392247.A0A3N4KDB5"/>
<dbReference type="Proteomes" id="UP000277580">
    <property type="component" value="Unassembled WGS sequence"/>
</dbReference>
<keyword evidence="2" id="KW-0479">Metal-binding</keyword>
<dbReference type="GO" id="GO:0016846">
    <property type="term" value="F:carbon-sulfur lyase activity"/>
    <property type="evidence" value="ECO:0007669"/>
    <property type="project" value="InterPro"/>
</dbReference>
<comment type="similarity">
    <text evidence="1">Belongs to the Gfa family.</text>
</comment>
<evidence type="ECO:0000256" key="2">
    <source>
        <dbReference type="ARBA" id="ARBA00022723"/>
    </source>
</evidence>
<dbReference type="Gene3D" id="3.90.1590.10">
    <property type="entry name" value="glutathione-dependent formaldehyde- activating enzyme (gfa)"/>
    <property type="match status" value="1"/>
</dbReference>
<dbReference type="PROSITE" id="PS51891">
    <property type="entry name" value="CENP_V_GFA"/>
    <property type="match status" value="1"/>
</dbReference>
<dbReference type="InParanoid" id="A0A3N4KDB5"/>